<feature type="domain" description="Macroglobulin" evidence="2">
    <location>
        <begin position="525"/>
        <end position="606"/>
    </location>
</feature>
<gene>
    <name evidence="3" type="ORF">IAC23_01640</name>
</gene>
<dbReference type="InterPro" id="IPR002890">
    <property type="entry name" value="MG2"/>
</dbReference>
<comment type="caution">
    <text evidence="3">The sequence shown here is derived from an EMBL/GenBank/DDBJ whole genome shotgun (WGS) entry which is preliminary data.</text>
</comment>
<dbReference type="Proteomes" id="UP000823619">
    <property type="component" value="Unassembled WGS sequence"/>
</dbReference>
<dbReference type="AlphaFoldDB" id="A0A9D9EDC5"/>
<dbReference type="EMBL" id="JADIMO010000019">
    <property type="protein sequence ID" value="MBO8444386.1"/>
    <property type="molecule type" value="Genomic_DNA"/>
</dbReference>
<evidence type="ECO:0000256" key="1">
    <source>
        <dbReference type="SAM" id="SignalP"/>
    </source>
</evidence>
<reference evidence="3" key="2">
    <citation type="journal article" date="2021" name="PeerJ">
        <title>Extensive microbial diversity within the chicken gut microbiome revealed by metagenomics and culture.</title>
        <authorList>
            <person name="Gilroy R."/>
            <person name="Ravi A."/>
            <person name="Getino M."/>
            <person name="Pursley I."/>
            <person name="Horton D.L."/>
            <person name="Alikhan N.F."/>
            <person name="Baker D."/>
            <person name="Gharbi K."/>
            <person name="Hall N."/>
            <person name="Watson M."/>
            <person name="Adriaenssens E.M."/>
            <person name="Foster-Nyarko E."/>
            <person name="Jarju S."/>
            <person name="Secka A."/>
            <person name="Antonio M."/>
            <person name="Oren A."/>
            <person name="Chaudhuri R.R."/>
            <person name="La Ragione R."/>
            <person name="Hildebrand F."/>
            <person name="Pallen M.J."/>
        </authorList>
    </citation>
    <scope>NUCLEOTIDE SEQUENCE</scope>
    <source>
        <strain evidence="3">D5-748</strain>
    </source>
</reference>
<dbReference type="Gene3D" id="2.60.40.1930">
    <property type="match status" value="1"/>
</dbReference>
<dbReference type="GO" id="GO:0004866">
    <property type="term" value="F:endopeptidase inhibitor activity"/>
    <property type="evidence" value="ECO:0007669"/>
    <property type="project" value="InterPro"/>
</dbReference>
<feature type="non-terminal residue" evidence="3">
    <location>
        <position position="1069"/>
    </location>
</feature>
<dbReference type="Pfam" id="PF01835">
    <property type="entry name" value="MG2"/>
    <property type="match status" value="1"/>
</dbReference>
<protein>
    <recommendedName>
        <fullName evidence="2">Macroglobulin domain-containing protein</fullName>
    </recommendedName>
</protein>
<reference evidence="3" key="1">
    <citation type="submission" date="2020-10" db="EMBL/GenBank/DDBJ databases">
        <authorList>
            <person name="Gilroy R."/>
        </authorList>
    </citation>
    <scope>NUCLEOTIDE SEQUENCE</scope>
    <source>
        <strain evidence="3">D5-748</strain>
    </source>
</reference>
<organism evidence="3 4">
    <name type="scientific">Candidatus Cryptobacteroides merdavium</name>
    <dbReference type="NCBI Taxonomy" id="2840769"/>
    <lineage>
        <taxon>Bacteria</taxon>
        <taxon>Pseudomonadati</taxon>
        <taxon>Bacteroidota</taxon>
        <taxon>Bacteroidia</taxon>
        <taxon>Bacteroidales</taxon>
        <taxon>Candidatus Cryptobacteroides</taxon>
    </lineage>
</organism>
<proteinExistence type="predicted"/>
<sequence>MKRLACMILAAAAIAFLAVSLDASMKGRSEKSKTDGRGHELVSLWKEVDRADEADRPQAVISALEKIIDEAGRKGLAWDFCDAWKQYYGTSVMRNWKLQDSLDKEMRQAAEKFGEPVVEYYLKYCYRYYQPADSAYRFVAANASEMKASCHRAFYTGAALEDMPFWAYSALPEFVRQGISNDYEYAMWTLLGRLDNRSAAWRQAYSDLAEYLGDSYPSGAYLEFWCISLAAGERQVAVGKALEKFAEKYDGRAVALYAEQALLLRRFNDLQSGLYGYAPGSRTVSADSLSAAFRALRDDCAAFEKARASFKGIEKAVADGCTEVKGLIETLDSKEISHEWKDDTLNVILRNLDRTDLVLKHSGKEGKTVFETEIVGKGGLCYVPDTLAVELPAVDDGDYEIVTVSGKMECSSAYEWRSVSVAHNFYGNDCRLFAADSRTGEPLKNAVIEVFDKGTLIFSKENVTFGGFEPLGRDFRAEYGDSLSRLRLRCSYRDAGGHLRISKDMAFSGSVQTASAPSDGMVNCMIYKDRAAFNPGDTIKFKGVLYCFEKDSLKALGEGIGVTVKLYGPDSEVVDEILLTTNDFGSVSGSFALPGKGKNGTYRLVPEVSGSRVLTNYSSVFRVDDFVLPTFTLSFDDIEGVVFPGDSVRVSGKIESYTGHSLSGASVSYKVTSYSDVIAGGDPKVSGDGRFSFQFKAGKRSDGYCYYGVEVLVTDATGETYGFSDGISVSYDLSLSAELLNESEDSRVNITGRYGRGNAAVLDGETAEYSFELKNTWSRPVNDREILYSVMHGSEKIASGKTFAGEKVTVDLSGMPSGEYRLEAECPVRFSVADGRDSVIVARCSHTLIKMNEDDDALDADVESVFKVLDGKDISLLMGASRGPVWAVVELWGLDHGLLHAGLVHLDGMRGESGSMKKLEYAFKDEYPDKVLLKVFYFRNGEDWSFSHVYRRPEPEEVMPLEFVSFTDKSAPGEECVYEVKALPGTEVLAAVFDKSTENIMPNVWKEAWGLKYDRKPSVSISSLCGNMYGAGRVMSFGRGSVFMKSAAPSVPEALAASSDEAIPFQLVE</sequence>
<feature type="signal peptide" evidence="1">
    <location>
        <begin position="1"/>
        <end position="23"/>
    </location>
</feature>
<evidence type="ECO:0000259" key="2">
    <source>
        <dbReference type="Pfam" id="PF01835"/>
    </source>
</evidence>
<accession>A0A9D9EDC5</accession>
<evidence type="ECO:0000313" key="4">
    <source>
        <dbReference type="Proteomes" id="UP000823619"/>
    </source>
</evidence>
<keyword evidence="1" id="KW-0732">Signal</keyword>
<evidence type="ECO:0000313" key="3">
    <source>
        <dbReference type="EMBL" id="MBO8444386.1"/>
    </source>
</evidence>
<name>A0A9D9EDC5_9BACT</name>
<feature type="chain" id="PRO_5038586978" description="Macroglobulin domain-containing protein" evidence="1">
    <location>
        <begin position="24"/>
        <end position="1069"/>
    </location>
</feature>